<feature type="transmembrane region" description="Helical" evidence="1">
    <location>
        <begin position="30"/>
        <end position="50"/>
    </location>
</feature>
<dbReference type="RefSeq" id="WP_034539004.1">
    <property type="nucleotide sequence ID" value="NZ_CABFNH010000032.1"/>
</dbReference>
<dbReference type="Proteomes" id="UP000030001">
    <property type="component" value="Unassembled WGS sequence"/>
</dbReference>
<keyword evidence="1" id="KW-0812">Transmembrane</keyword>
<dbReference type="EMBL" id="CABFNH010000032">
    <property type="protein sequence ID" value="VTZ93208.1"/>
    <property type="molecule type" value="Genomic_DNA"/>
</dbReference>
<dbReference type="Proteomes" id="UP000365705">
    <property type="component" value="Unassembled WGS sequence"/>
</dbReference>
<dbReference type="AlphaFoldDB" id="A0A099YG79"/>
<keyword evidence="1" id="KW-1133">Transmembrane helix</keyword>
<name>A0A099YG79_LIMMU</name>
<organism evidence="2 4">
    <name type="scientific">Limosilactobacillus mucosae</name>
    <name type="common">Lactobacillus mucosae</name>
    <dbReference type="NCBI Taxonomy" id="97478"/>
    <lineage>
        <taxon>Bacteria</taxon>
        <taxon>Bacillati</taxon>
        <taxon>Bacillota</taxon>
        <taxon>Bacilli</taxon>
        <taxon>Lactobacillales</taxon>
        <taxon>Lactobacillaceae</taxon>
        <taxon>Limosilactobacillus</taxon>
    </lineage>
</organism>
<gene>
    <name evidence="3" type="ORF">LMUP508_01892</name>
    <name evidence="2" type="ORF">LX03_00375</name>
</gene>
<evidence type="ECO:0000256" key="1">
    <source>
        <dbReference type="SAM" id="Phobius"/>
    </source>
</evidence>
<protein>
    <submittedName>
        <fullName evidence="2">Uncharacterized protein</fullName>
    </submittedName>
</protein>
<reference evidence="3 5" key="2">
    <citation type="submission" date="2019-06" db="EMBL/GenBank/DDBJ databases">
        <authorList>
            <person name="Rodrigo-Torres L."/>
            <person name="Arahal R. D."/>
            <person name="Lucena T."/>
        </authorList>
    </citation>
    <scope>NUCLEOTIDE SEQUENCE [LARGE SCALE GENOMIC DNA]</scope>
    <source>
        <strain evidence="3 5">INIA P508</strain>
    </source>
</reference>
<keyword evidence="1" id="KW-0472">Membrane</keyword>
<evidence type="ECO:0000313" key="4">
    <source>
        <dbReference type="Proteomes" id="UP000030001"/>
    </source>
</evidence>
<evidence type="ECO:0000313" key="2">
    <source>
        <dbReference type="EMBL" id="KGL67570.1"/>
    </source>
</evidence>
<sequence length="108" mass="12333">MCLFIILMVLFLIAAGIVMAMATTFMWAIIFAAVCGILVYSMLAWLFRWYRSAAMVDHPSSRSALLYTIVIILILIGIVKWHDHHTDHRFDYAQPQSMQIVSSPIKKS</sequence>
<proteinExistence type="predicted"/>
<evidence type="ECO:0000313" key="3">
    <source>
        <dbReference type="EMBL" id="VTZ93208.1"/>
    </source>
</evidence>
<dbReference type="EMBL" id="JROC01000017">
    <property type="protein sequence ID" value="KGL67570.1"/>
    <property type="molecule type" value="Genomic_DNA"/>
</dbReference>
<reference evidence="2 4" key="1">
    <citation type="submission" date="2014-09" db="EMBL/GenBank/DDBJ databases">
        <title>Lactobacillus mucosae CRL573 Genome Sequencing.</title>
        <authorList>
            <person name="Bleckwedel J."/>
            <person name="Teran L.C."/>
            <person name="Bonacina J."/>
            <person name="Saavedra L."/>
            <person name="Mozzi F.B."/>
            <person name="Raya R.R."/>
        </authorList>
    </citation>
    <scope>NUCLEOTIDE SEQUENCE [LARGE SCALE GENOMIC DNA]</scope>
    <source>
        <strain evidence="2 4">CRL573</strain>
    </source>
</reference>
<feature type="transmembrane region" description="Helical" evidence="1">
    <location>
        <begin position="62"/>
        <end position="82"/>
    </location>
</feature>
<evidence type="ECO:0000313" key="5">
    <source>
        <dbReference type="Proteomes" id="UP000365705"/>
    </source>
</evidence>
<accession>A0A099YG79</accession>